<reference evidence="2" key="1">
    <citation type="journal article" date="2014" name="Int. J. Syst. Evol. Microbiol.">
        <title>Complete genome sequence of Corynebacterium casei LMG S-19264T (=DSM 44701T), isolated from a smear-ripened cheese.</title>
        <authorList>
            <consortium name="US DOE Joint Genome Institute (JGI-PGF)"/>
            <person name="Walter F."/>
            <person name="Albersmeier A."/>
            <person name="Kalinowski J."/>
            <person name="Ruckert C."/>
        </authorList>
    </citation>
    <scope>NUCLEOTIDE SEQUENCE</scope>
    <source>
        <strain evidence="2">JCM 16108</strain>
    </source>
</reference>
<evidence type="ECO:0000313" key="4">
    <source>
        <dbReference type="Proteomes" id="UP000614609"/>
    </source>
</evidence>
<feature type="domain" description="DUF7123" evidence="1">
    <location>
        <begin position="6"/>
        <end position="76"/>
    </location>
</feature>
<dbReference type="Pfam" id="PF23438">
    <property type="entry name" value="DUF7123"/>
    <property type="match status" value="1"/>
</dbReference>
<protein>
    <recommendedName>
        <fullName evidence="1">DUF7123 domain-containing protein</fullName>
    </recommendedName>
</protein>
<proteinExistence type="predicted"/>
<dbReference type="OrthoDB" id="259485at2157"/>
<dbReference type="EMBL" id="JAGGKO010000001">
    <property type="protein sequence ID" value="MBP1953443.1"/>
    <property type="molecule type" value="Genomic_DNA"/>
</dbReference>
<evidence type="ECO:0000313" key="2">
    <source>
        <dbReference type="EMBL" id="GGM65247.1"/>
    </source>
</evidence>
<evidence type="ECO:0000259" key="1">
    <source>
        <dbReference type="Pfam" id="PF23438"/>
    </source>
</evidence>
<name>A0A830FV78_9EURY</name>
<dbReference type="RefSeq" id="WP_188871332.1">
    <property type="nucleotide sequence ID" value="NZ_BMOO01000003.1"/>
</dbReference>
<evidence type="ECO:0000313" key="3">
    <source>
        <dbReference type="EMBL" id="MBP1953443.1"/>
    </source>
</evidence>
<reference evidence="3" key="3">
    <citation type="submission" date="2021-03" db="EMBL/GenBank/DDBJ databases">
        <title>Genomic Encyclopedia of Type Strains, Phase IV (KMG-IV): sequencing the most valuable type-strain genomes for metagenomic binning, comparative biology and taxonomic classification.</title>
        <authorList>
            <person name="Goeker M."/>
        </authorList>
    </citation>
    <scope>NUCLEOTIDE SEQUENCE</scope>
    <source>
        <strain evidence="3">DSM 22443</strain>
    </source>
</reference>
<accession>A0A830FV78</accession>
<dbReference type="Proteomes" id="UP000765891">
    <property type="component" value="Unassembled WGS sequence"/>
</dbReference>
<keyword evidence="4" id="KW-1185">Reference proteome</keyword>
<organism evidence="2 4">
    <name type="scientific">Halarchaeum rubridurum</name>
    <dbReference type="NCBI Taxonomy" id="489911"/>
    <lineage>
        <taxon>Archaea</taxon>
        <taxon>Methanobacteriati</taxon>
        <taxon>Methanobacteriota</taxon>
        <taxon>Stenosarchaea group</taxon>
        <taxon>Halobacteria</taxon>
        <taxon>Halobacteriales</taxon>
        <taxon>Halobacteriaceae</taxon>
    </lineage>
</organism>
<dbReference type="AlphaFoldDB" id="A0A830FV78"/>
<reference evidence="2" key="2">
    <citation type="submission" date="2020-09" db="EMBL/GenBank/DDBJ databases">
        <authorList>
            <person name="Sun Q."/>
            <person name="Ohkuma M."/>
        </authorList>
    </citation>
    <scope>NUCLEOTIDE SEQUENCE</scope>
    <source>
        <strain evidence="2">JCM 16108</strain>
    </source>
</reference>
<gene>
    <name evidence="2" type="ORF">GCM10009017_14150</name>
    <name evidence="3" type="ORF">J2752_000324</name>
</gene>
<dbReference type="EMBL" id="BMOO01000003">
    <property type="protein sequence ID" value="GGM65247.1"/>
    <property type="molecule type" value="Genomic_DNA"/>
</dbReference>
<dbReference type="Proteomes" id="UP000614609">
    <property type="component" value="Unassembled WGS sequence"/>
</dbReference>
<comment type="caution">
    <text evidence="2">The sequence shown here is derived from an EMBL/GenBank/DDBJ whole genome shotgun (WGS) entry which is preliminary data.</text>
</comment>
<sequence length="87" mass="9673">MSSIDVRRNQAVARLERHLGERLDAGPFYCKSKDLAADLPLSASQIGQFLGRFDGERTGVVAERWGYSNGTRWYVHAADENDDDDGA</sequence>
<dbReference type="InterPro" id="IPR055547">
    <property type="entry name" value="DUF7123"/>
</dbReference>